<proteinExistence type="predicted"/>
<keyword evidence="2" id="KW-1185">Reference proteome</keyword>
<dbReference type="RefSeq" id="WP_378319403.1">
    <property type="nucleotide sequence ID" value="NZ_JBHUHY010000003.1"/>
</dbReference>
<accession>A0ABW5AU19</accession>
<reference evidence="2" key="1">
    <citation type="journal article" date="2019" name="Int. J. Syst. Evol. Microbiol.">
        <title>The Global Catalogue of Microorganisms (GCM) 10K type strain sequencing project: providing services to taxonomists for standard genome sequencing and annotation.</title>
        <authorList>
            <consortium name="The Broad Institute Genomics Platform"/>
            <consortium name="The Broad Institute Genome Sequencing Center for Infectious Disease"/>
            <person name="Wu L."/>
            <person name="Ma J."/>
        </authorList>
    </citation>
    <scope>NUCLEOTIDE SEQUENCE [LARGE SCALE GENOMIC DNA]</scope>
    <source>
        <strain evidence="2">DT92</strain>
    </source>
</reference>
<comment type="caution">
    <text evidence="1">The sequence shown here is derived from an EMBL/GenBank/DDBJ whole genome shotgun (WGS) entry which is preliminary data.</text>
</comment>
<dbReference type="EMBL" id="JBHUHY010000003">
    <property type="protein sequence ID" value="MFD2186429.1"/>
    <property type="molecule type" value="Genomic_DNA"/>
</dbReference>
<name>A0ABW5AU19_9FLAO</name>
<protein>
    <submittedName>
        <fullName evidence="1">Uncharacterized protein</fullName>
    </submittedName>
</protein>
<evidence type="ECO:0000313" key="2">
    <source>
        <dbReference type="Proteomes" id="UP001597344"/>
    </source>
</evidence>
<dbReference type="Proteomes" id="UP001597344">
    <property type="component" value="Unassembled WGS sequence"/>
</dbReference>
<sequence>MKLITSTDLKHWADTLECKSLLPLLIRKLILAGIKIENIKKIDFPFGDDVQVGGYDGDLETEEGNLYVPEGNSVWEFGVTEKKKKKADEDYEKRTKDPLGKIQDETSYINVTLKKYTKKSQWASSKKAEEIWADVRFYDAVDIEHWLELAPSVEIWLAEHLGKPVSGVQCADEYWIQWSTKGNLKFPEGLLVDGRVKQKDSLAEALIEDTGLLRFVKSNTSEESLAFILASIQSLEDNLKDSLHTKSLIVENQDSFRKLAQSKSPLILIPKFLISEVDINNAVTKGHKVIVPVSNSYSSDKDNVINLSIVNQEVFVQNLEKMGIDSEQARLFAKNTGRDISVLRRSLDFSSKQPIWMEKEIISSFISFLFVSRFDVNIKGDREIIERMTGDDFDGYAKYLKGILHKEGTPVYNIGSKWRLISHADSWVYLAKYVTENDLKSFEEIAKLVLTETNPKYGLDPEKRYMASFYNARPKYSYYLKKGICETLVVLSVLAENYEFSALNKPKMFVDRIVGHILNLADTNALRSLGQNLSLLAEASPEVFVNEILIAIEDKRVMGFFEEERGLLSPSNDLPNLLWALESIAWMPEHLTNVVRILCKLIELQPEKLPTSNSPYNSLKSIFRIWFPQTNANMKERKQVLEILKKEYPNIAFKLFSSLVYSNSDVAFGAHKMRWRLFSETRKVSVTHQEVYNMHDYSVDSLIELTNAGDLPKALTLIDKLDDINWGKIDKVLECFDKFKNANSEDKALIYHAFRNLIGRHRTYSKTDWALPEEQLLKMEETALQFEPDDLILAKSYLFEDHHPQFMSGIPEEIMDDYNQRDKNLGELRDAFVLEVIEKYNVKKVIELAHKVENLYNYGAALVNSNLDEKQELEIIDLLKSKDAKEKWLLSSYIGSKERLVGRENIIKMFEKIRKSGTYDDTTLTQILLALKIDLELFEYVDSLKNEDIEETFWKNENWHMLNDEKSVVFAVEKYMKFNRPIAVLNTISHLRVSRKLESDFLIKILEELDLSIENEPKHVRLDHHFVRDVFEDLQNREGLDIDRMAQIEYKFLFLFDRLGHGIIPKYLYQAIAKAPSLYMDFVKNHFFPDDDDLREKEIAKYDPQVRKQLGENAYYILSNFNLIPGLQADGTIIAKELNTWIDEVRKLAIENHRPLVTDRKIGELLARYPNQGKPLFFPEVICDTLERLNSKDVYFGFRMQVFNRQSFTSRPAGSGGFIERDRAEHFNSLADDIKITHPNVAAVYRNLADGYEFDGKRMDDDALQNSLN</sequence>
<evidence type="ECO:0000313" key="1">
    <source>
        <dbReference type="EMBL" id="MFD2186429.1"/>
    </source>
</evidence>
<gene>
    <name evidence="1" type="ORF">ACFSJT_06465</name>
</gene>
<organism evidence="1 2">
    <name type="scientific">Aquimarina celericrescens</name>
    <dbReference type="NCBI Taxonomy" id="1964542"/>
    <lineage>
        <taxon>Bacteria</taxon>
        <taxon>Pseudomonadati</taxon>
        <taxon>Bacteroidota</taxon>
        <taxon>Flavobacteriia</taxon>
        <taxon>Flavobacteriales</taxon>
        <taxon>Flavobacteriaceae</taxon>
        <taxon>Aquimarina</taxon>
    </lineage>
</organism>